<name>A0A926EVG5_9FIRM</name>
<evidence type="ECO:0000313" key="1">
    <source>
        <dbReference type="EMBL" id="MBC8589661.1"/>
    </source>
</evidence>
<dbReference type="EMBL" id="JACRTK010000001">
    <property type="protein sequence ID" value="MBC8589661.1"/>
    <property type="molecule type" value="Genomic_DNA"/>
</dbReference>
<dbReference type="Proteomes" id="UP000601522">
    <property type="component" value="Unassembled WGS sequence"/>
</dbReference>
<reference evidence="1 2" key="1">
    <citation type="submission" date="2020-08" db="EMBL/GenBank/DDBJ databases">
        <title>Genome public.</title>
        <authorList>
            <person name="Liu C."/>
            <person name="Sun Q."/>
        </authorList>
    </citation>
    <scope>NUCLEOTIDE SEQUENCE [LARGE SCALE GENOMIC DNA]</scope>
    <source>
        <strain evidence="1 2">NSJ-26</strain>
    </source>
</reference>
<proteinExistence type="predicted"/>
<gene>
    <name evidence="1" type="ORF">H8689_00680</name>
</gene>
<dbReference type="RefSeq" id="WP_249322479.1">
    <property type="nucleotide sequence ID" value="NZ_JACRTK010000001.1"/>
</dbReference>
<accession>A0A926EVG5</accession>
<evidence type="ECO:0000313" key="2">
    <source>
        <dbReference type="Proteomes" id="UP000601522"/>
    </source>
</evidence>
<dbReference type="AlphaFoldDB" id="A0A926EVG5"/>
<sequence length="72" mass="7922">MSKNFSFNSRDLEKQIKKQIENNLGAVLKQNIGKTIDAACPKCGKSGIKVTDSSDGECLHCKALIRIELDVK</sequence>
<protein>
    <submittedName>
        <fullName evidence="1">Uncharacterized protein</fullName>
    </submittedName>
</protein>
<organism evidence="1 2">
    <name type="scientific">Wansuia hejianensis</name>
    <dbReference type="NCBI Taxonomy" id="2763667"/>
    <lineage>
        <taxon>Bacteria</taxon>
        <taxon>Bacillati</taxon>
        <taxon>Bacillota</taxon>
        <taxon>Clostridia</taxon>
        <taxon>Lachnospirales</taxon>
        <taxon>Lachnospiraceae</taxon>
        <taxon>Wansuia</taxon>
    </lineage>
</organism>
<comment type="caution">
    <text evidence="1">The sequence shown here is derived from an EMBL/GenBank/DDBJ whole genome shotgun (WGS) entry which is preliminary data.</text>
</comment>
<keyword evidence="2" id="KW-1185">Reference proteome</keyword>